<accession>A0A9X3NCT9</accession>
<evidence type="ECO:0000256" key="5">
    <source>
        <dbReference type="ARBA" id="ARBA00023002"/>
    </source>
</evidence>
<evidence type="ECO:0000256" key="2">
    <source>
        <dbReference type="ARBA" id="ARBA00010617"/>
    </source>
</evidence>
<comment type="caution">
    <text evidence="9">The sequence shown here is derived from an EMBL/GenBank/DDBJ whole genome shotgun (WGS) entry which is preliminary data.</text>
</comment>
<dbReference type="Pfam" id="PF00067">
    <property type="entry name" value="p450"/>
    <property type="match status" value="2"/>
</dbReference>
<gene>
    <name evidence="9" type="ORF">OJ997_27515</name>
</gene>
<dbReference type="GO" id="GO:0020037">
    <property type="term" value="F:heme binding"/>
    <property type="evidence" value="ECO:0007669"/>
    <property type="project" value="InterPro"/>
</dbReference>
<keyword evidence="6 8" id="KW-0408">Iron</keyword>
<evidence type="ECO:0000256" key="6">
    <source>
        <dbReference type="ARBA" id="ARBA00023004"/>
    </source>
</evidence>
<evidence type="ECO:0000313" key="9">
    <source>
        <dbReference type="EMBL" id="MDA0184088.1"/>
    </source>
</evidence>
<keyword evidence="10" id="KW-1185">Reference proteome</keyword>
<evidence type="ECO:0000256" key="1">
    <source>
        <dbReference type="ARBA" id="ARBA00001971"/>
    </source>
</evidence>
<dbReference type="GO" id="GO:0016705">
    <property type="term" value="F:oxidoreductase activity, acting on paired donors, with incorporation or reduction of molecular oxygen"/>
    <property type="evidence" value="ECO:0007669"/>
    <property type="project" value="InterPro"/>
</dbReference>
<dbReference type="PANTHER" id="PTHR24286">
    <property type="entry name" value="CYTOCHROME P450 26"/>
    <property type="match status" value="1"/>
</dbReference>
<comment type="cofactor">
    <cofactor evidence="1">
        <name>heme</name>
        <dbReference type="ChEBI" id="CHEBI:30413"/>
    </cofactor>
</comment>
<dbReference type="InterPro" id="IPR017972">
    <property type="entry name" value="Cyt_P450_CS"/>
</dbReference>
<keyword evidence="5 8" id="KW-0560">Oxidoreductase</keyword>
<dbReference type="GO" id="GO:0016125">
    <property type="term" value="P:sterol metabolic process"/>
    <property type="evidence" value="ECO:0007669"/>
    <property type="project" value="TreeGrafter"/>
</dbReference>
<dbReference type="PROSITE" id="PS00086">
    <property type="entry name" value="CYTOCHROME_P450"/>
    <property type="match status" value="1"/>
</dbReference>
<dbReference type="EMBL" id="JAPDDP010000068">
    <property type="protein sequence ID" value="MDA0184088.1"/>
    <property type="molecule type" value="Genomic_DNA"/>
</dbReference>
<dbReference type="Proteomes" id="UP001147653">
    <property type="component" value="Unassembled WGS sequence"/>
</dbReference>
<sequence length="382" mass="42436">MLPPGPKAPAAVQTVEWIVRPTKLLRDAEARYGDAFTLRTAYWDAPMVLTSDPDAIKRVYAAPPDVLQGGDAAAFMEPFVGAKSLLILHGDEHLRQRRLVLPPFHGQALKRWTEQIRAITHEQLDTWPVNTPFKALPKMQELTLDVIERVIFGTRDPELKQALRAALDLTGSTTNLIAMSLIQRDIGPYGRFLKAVERIDELVYARIDQPSTGDSILDLLRDSGATRAELRDQLVTLLAAGHETTATALAWALERLARHPTDLTQDPDPFIDEVLRTRPVLSITARKTLQPYELGGYTLPEGVYVAPCIYLANRRGRPIPWGGGTRRCVGAAFAQLELREVLRAVSERFSLRPVSAEGERMRRRSITLAPARGAEIIANPLA</sequence>
<protein>
    <submittedName>
        <fullName evidence="9">Cytochrome P450</fullName>
    </submittedName>
</protein>
<reference evidence="9" key="1">
    <citation type="submission" date="2022-10" db="EMBL/GenBank/DDBJ databases">
        <title>The WGS of Solirubrobacter phytolaccae KCTC 29190.</title>
        <authorList>
            <person name="Jiang Z."/>
        </authorList>
    </citation>
    <scope>NUCLEOTIDE SEQUENCE</scope>
    <source>
        <strain evidence="9">KCTC 29190</strain>
    </source>
</reference>
<evidence type="ECO:0000256" key="3">
    <source>
        <dbReference type="ARBA" id="ARBA00022617"/>
    </source>
</evidence>
<dbReference type="AlphaFoldDB" id="A0A9X3NCT9"/>
<dbReference type="RefSeq" id="WP_270028505.1">
    <property type="nucleotide sequence ID" value="NZ_JAPDDP010000068.1"/>
</dbReference>
<dbReference type="PRINTS" id="PR00385">
    <property type="entry name" value="P450"/>
</dbReference>
<evidence type="ECO:0000256" key="4">
    <source>
        <dbReference type="ARBA" id="ARBA00022723"/>
    </source>
</evidence>
<dbReference type="PANTHER" id="PTHR24286:SF24">
    <property type="entry name" value="LANOSTEROL 14-ALPHA DEMETHYLASE"/>
    <property type="match status" value="1"/>
</dbReference>
<keyword evidence="7 8" id="KW-0503">Monooxygenase</keyword>
<dbReference type="InterPro" id="IPR001128">
    <property type="entry name" value="Cyt_P450"/>
</dbReference>
<comment type="similarity">
    <text evidence="2 8">Belongs to the cytochrome P450 family.</text>
</comment>
<organism evidence="9 10">
    <name type="scientific">Solirubrobacter phytolaccae</name>
    <dbReference type="NCBI Taxonomy" id="1404360"/>
    <lineage>
        <taxon>Bacteria</taxon>
        <taxon>Bacillati</taxon>
        <taxon>Actinomycetota</taxon>
        <taxon>Thermoleophilia</taxon>
        <taxon>Solirubrobacterales</taxon>
        <taxon>Solirubrobacteraceae</taxon>
        <taxon>Solirubrobacter</taxon>
    </lineage>
</organism>
<name>A0A9X3NCT9_9ACTN</name>
<dbReference type="GO" id="GO:0004497">
    <property type="term" value="F:monooxygenase activity"/>
    <property type="evidence" value="ECO:0007669"/>
    <property type="project" value="UniProtKB-KW"/>
</dbReference>
<dbReference type="GO" id="GO:0005506">
    <property type="term" value="F:iron ion binding"/>
    <property type="evidence" value="ECO:0007669"/>
    <property type="project" value="InterPro"/>
</dbReference>
<evidence type="ECO:0000313" key="10">
    <source>
        <dbReference type="Proteomes" id="UP001147653"/>
    </source>
</evidence>
<dbReference type="InterPro" id="IPR036396">
    <property type="entry name" value="Cyt_P450_sf"/>
</dbReference>
<evidence type="ECO:0000256" key="8">
    <source>
        <dbReference type="RuleBase" id="RU000461"/>
    </source>
</evidence>
<proteinExistence type="inferred from homology"/>
<dbReference type="SUPFAM" id="SSF48264">
    <property type="entry name" value="Cytochrome P450"/>
    <property type="match status" value="1"/>
</dbReference>
<dbReference type="InterPro" id="IPR002401">
    <property type="entry name" value="Cyt_P450_E_grp-I"/>
</dbReference>
<evidence type="ECO:0000256" key="7">
    <source>
        <dbReference type="ARBA" id="ARBA00023033"/>
    </source>
</evidence>
<dbReference type="PRINTS" id="PR00463">
    <property type="entry name" value="EP450I"/>
</dbReference>
<keyword evidence="4 8" id="KW-0479">Metal-binding</keyword>
<dbReference type="Gene3D" id="1.10.630.10">
    <property type="entry name" value="Cytochrome P450"/>
    <property type="match status" value="1"/>
</dbReference>
<keyword evidence="3 8" id="KW-0349">Heme</keyword>